<evidence type="ECO:0000313" key="2">
    <source>
        <dbReference type="EMBL" id="ONF70930.1"/>
    </source>
</evidence>
<dbReference type="SUPFAM" id="SSF54593">
    <property type="entry name" value="Glyoxalase/Bleomycin resistance protein/Dihydroxybiphenyl dioxygenase"/>
    <property type="match status" value="1"/>
</dbReference>
<dbReference type="PROSITE" id="PS51819">
    <property type="entry name" value="VOC"/>
    <property type="match status" value="1"/>
</dbReference>
<dbReference type="Proteomes" id="UP000076660">
    <property type="component" value="Unassembled WGS sequence"/>
</dbReference>
<comment type="caution">
    <text evidence="2">The sequence shown here is derived from an EMBL/GenBank/DDBJ whole genome shotgun (WGS) entry which is preliminary data.</text>
</comment>
<sequence>MTLSIQASYLPADDLDAALSFYRDILGFEVRDEGPLHATVGPPGQPGTSLLLRPPAADPELTDEERTTIAELMAKGVHGIIVLSTPDLIGTFDRIQAKGADVVQEPMKQSWGAFDCSFRDPAGNLVRFEER</sequence>
<organism evidence="2 3">
    <name type="scientific">Amycolatopsis keratiniphila subsp. keratiniphila</name>
    <dbReference type="NCBI Taxonomy" id="227715"/>
    <lineage>
        <taxon>Bacteria</taxon>
        <taxon>Bacillati</taxon>
        <taxon>Actinomycetota</taxon>
        <taxon>Actinomycetes</taxon>
        <taxon>Pseudonocardiales</taxon>
        <taxon>Pseudonocardiaceae</taxon>
        <taxon>Amycolatopsis</taxon>
        <taxon>Amycolatopsis japonica group</taxon>
    </lineage>
</organism>
<gene>
    <name evidence="2" type="ORF">AVR91_0215100</name>
</gene>
<reference evidence="2 3" key="1">
    <citation type="submission" date="2016-12" db="EMBL/GenBank/DDBJ databases">
        <title>Amycolatopsis keratiniphila subsp. keratiniphila genome sequencing and assembly.</title>
        <authorList>
            <person name="Mayilraj S."/>
            <person name="Kaur N."/>
        </authorList>
    </citation>
    <scope>NUCLEOTIDE SEQUENCE [LARGE SCALE GENOMIC DNA]</scope>
    <source>
        <strain evidence="2 3">DSM 44409</strain>
    </source>
</reference>
<evidence type="ECO:0000259" key="1">
    <source>
        <dbReference type="PROSITE" id="PS51819"/>
    </source>
</evidence>
<dbReference type="InterPro" id="IPR037523">
    <property type="entry name" value="VOC_core"/>
</dbReference>
<evidence type="ECO:0000313" key="3">
    <source>
        <dbReference type="Proteomes" id="UP000076660"/>
    </source>
</evidence>
<dbReference type="EMBL" id="LQMT02000013">
    <property type="protein sequence ID" value="ONF70930.1"/>
    <property type="molecule type" value="Genomic_DNA"/>
</dbReference>
<dbReference type="PANTHER" id="PTHR36437">
    <property type="entry name" value="GLYOXALASE/BLEOMYCIN RESISTANCE PROTEIN/DIOXYGENASE"/>
    <property type="match status" value="1"/>
</dbReference>
<name>A0A1W2LXJ3_9PSEU</name>
<dbReference type="AlphaFoldDB" id="A0A1W2LXJ3"/>
<dbReference type="Pfam" id="PF00903">
    <property type="entry name" value="Glyoxalase"/>
    <property type="match status" value="1"/>
</dbReference>
<protein>
    <submittedName>
        <fullName evidence="2">Glyoxalase</fullName>
    </submittedName>
</protein>
<dbReference type="PANTHER" id="PTHR36437:SF2">
    <property type="entry name" value="GLYOXALASE_BLEOMYCIN RESISTANCE PROTEIN_DIOXYGENASE"/>
    <property type="match status" value="1"/>
</dbReference>
<dbReference type="Gene3D" id="3.10.180.10">
    <property type="entry name" value="2,3-Dihydroxybiphenyl 1,2-Dioxygenase, domain 1"/>
    <property type="match status" value="1"/>
</dbReference>
<feature type="domain" description="VOC" evidence="1">
    <location>
        <begin position="2"/>
        <end position="131"/>
    </location>
</feature>
<proteinExistence type="predicted"/>
<dbReference type="InterPro" id="IPR004360">
    <property type="entry name" value="Glyas_Fos-R_dOase_dom"/>
</dbReference>
<dbReference type="OrthoDB" id="9794917at2"/>
<dbReference type="RefSeq" id="WP_063271005.1">
    <property type="nucleotide sequence ID" value="NZ_LQMT02000013.1"/>
</dbReference>
<dbReference type="InterPro" id="IPR029068">
    <property type="entry name" value="Glyas_Bleomycin-R_OHBP_Dase"/>
</dbReference>
<accession>A0A1W2LXJ3</accession>